<dbReference type="OrthoDB" id="9810867at2"/>
<name>A0A1W1W413_9FIRM</name>
<evidence type="ECO:0000313" key="9">
    <source>
        <dbReference type="Proteomes" id="UP000192569"/>
    </source>
</evidence>
<comment type="catalytic activity">
    <reaction evidence="6">
        <text>Endonucleolytic cleavage of RNA, removing 5'-extranucleotides from tRNA precursor.</text>
        <dbReference type="EC" id="3.1.26.5"/>
    </reaction>
</comment>
<dbReference type="EC" id="3.1.26.5" evidence="6 7"/>
<keyword evidence="4 6" id="KW-0378">Hydrolase</keyword>
<dbReference type="STRING" id="698762.SAMN00808754_3330"/>
<dbReference type="EMBL" id="LT838272">
    <property type="protein sequence ID" value="SMC00200.1"/>
    <property type="molecule type" value="Genomic_DNA"/>
</dbReference>
<evidence type="ECO:0000313" key="8">
    <source>
        <dbReference type="EMBL" id="SMC00200.1"/>
    </source>
</evidence>
<dbReference type="GO" id="GO:0004526">
    <property type="term" value="F:ribonuclease P activity"/>
    <property type="evidence" value="ECO:0007669"/>
    <property type="project" value="UniProtKB-UniRule"/>
</dbReference>
<protein>
    <recommendedName>
        <fullName evidence="6 7">Ribonuclease P protein component</fullName>
        <shortName evidence="6">RNase P protein</shortName>
        <shortName evidence="6">RNaseP protein</shortName>
        <ecNumber evidence="6 7">3.1.26.5</ecNumber>
    </recommendedName>
    <alternativeName>
        <fullName evidence="6">Protein C5</fullName>
    </alternativeName>
</protein>
<evidence type="ECO:0000256" key="4">
    <source>
        <dbReference type="ARBA" id="ARBA00022801"/>
    </source>
</evidence>
<dbReference type="NCBIfam" id="TIGR00188">
    <property type="entry name" value="rnpA"/>
    <property type="match status" value="1"/>
</dbReference>
<dbReference type="InterPro" id="IPR000100">
    <property type="entry name" value="RNase_P"/>
</dbReference>
<keyword evidence="2 6" id="KW-0540">Nuclease</keyword>
<evidence type="ECO:0000256" key="1">
    <source>
        <dbReference type="ARBA" id="ARBA00022694"/>
    </source>
</evidence>
<organism evidence="8 9">
    <name type="scientific">Thermanaeromonas toyohensis ToBE</name>
    <dbReference type="NCBI Taxonomy" id="698762"/>
    <lineage>
        <taxon>Bacteria</taxon>
        <taxon>Bacillati</taxon>
        <taxon>Bacillota</taxon>
        <taxon>Clostridia</taxon>
        <taxon>Neomoorellales</taxon>
        <taxon>Neomoorellaceae</taxon>
        <taxon>Thermanaeromonas</taxon>
    </lineage>
</organism>
<dbReference type="Gene3D" id="3.30.230.10">
    <property type="match status" value="1"/>
</dbReference>
<dbReference type="HAMAP" id="MF_00227">
    <property type="entry name" value="RNase_P"/>
    <property type="match status" value="1"/>
</dbReference>
<evidence type="ECO:0000256" key="7">
    <source>
        <dbReference type="NCBIfam" id="TIGR00188"/>
    </source>
</evidence>
<proteinExistence type="inferred from homology"/>
<dbReference type="Proteomes" id="UP000192569">
    <property type="component" value="Chromosome I"/>
</dbReference>
<dbReference type="AlphaFoldDB" id="A0A1W1W413"/>
<dbReference type="GO" id="GO:0000049">
    <property type="term" value="F:tRNA binding"/>
    <property type="evidence" value="ECO:0007669"/>
    <property type="project" value="UniProtKB-UniRule"/>
</dbReference>
<accession>A0A1W1W413</accession>
<keyword evidence="1 6" id="KW-0819">tRNA processing</keyword>
<gene>
    <name evidence="6" type="primary">rnpA</name>
    <name evidence="8" type="ORF">SAMN00808754_3330</name>
</gene>
<comment type="subunit">
    <text evidence="6">Consists of a catalytic RNA component (M1 or rnpB) and a protein subunit.</text>
</comment>
<dbReference type="Pfam" id="PF00825">
    <property type="entry name" value="Ribonuclease_P"/>
    <property type="match status" value="1"/>
</dbReference>
<reference evidence="8 9" key="1">
    <citation type="submission" date="2017-04" db="EMBL/GenBank/DDBJ databases">
        <authorList>
            <person name="Afonso C.L."/>
            <person name="Miller P.J."/>
            <person name="Scott M.A."/>
            <person name="Spackman E."/>
            <person name="Goraichik I."/>
            <person name="Dimitrov K.M."/>
            <person name="Suarez D.L."/>
            <person name="Swayne D.E."/>
        </authorList>
    </citation>
    <scope>NUCLEOTIDE SEQUENCE [LARGE SCALE GENOMIC DNA]</scope>
    <source>
        <strain evidence="8 9">ToBE</strain>
    </source>
</reference>
<dbReference type="GO" id="GO:0042781">
    <property type="term" value="F:3'-tRNA processing endoribonuclease activity"/>
    <property type="evidence" value="ECO:0007669"/>
    <property type="project" value="TreeGrafter"/>
</dbReference>
<evidence type="ECO:0000256" key="6">
    <source>
        <dbReference type="HAMAP-Rule" id="MF_00227"/>
    </source>
</evidence>
<dbReference type="RefSeq" id="WP_084666961.1">
    <property type="nucleotide sequence ID" value="NZ_LT838272.1"/>
</dbReference>
<dbReference type="GO" id="GO:0001682">
    <property type="term" value="P:tRNA 5'-leader removal"/>
    <property type="evidence" value="ECO:0007669"/>
    <property type="project" value="UniProtKB-UniRule"/>
</dbReference>
<keyword evidence="9" id="KW-1185">Reference proteome</keyword>
<evidence type="ECO:0000256" key="5">
    <source>
        <dbReference type="ARBA" id="ARBA00022884"/>
    </source>
</evidence>
<evidence type="ECO:0000256" key="3">
    <source>
        <dbReference type="ARBA" id="ARBA00022759"/>
    </source>
</evidence>
<evidence type="ECO:0000256" key="2">
    <source>
        <dbReference type="ARBA" id="ARBA00022722"/>
    </source>
</evidence>
<dbReference type="InterPro" id="IPR014721">
    <property type="entry name" value="Ribsml_uS5_D2-typ_fold_subgr"/>
</dbReference>
<sequence length="122" mass="14078">MLPAARRITQAAEFRRVYRQGRRVGSRALVLYFRPNGGKLTRFGFSVSKRIGRSVVRNRCKRLLREACRRQLKLFRPGFDIVLVAREGIKELCFKEVMEEVLILSEKAKLLVNSEREAGEPG</sequence>
<comment type="similarity">
    <text evidence="6">Belongs to the RnpA family.</text>
</comment>
<dbReference type="SUPFAM" id="SSF54211">
    <property type="entry name" value="Ribosomal protein S5 domain 2-like"/>
    <property type="match status" value="1"/>
</dbReference>
<dbReference type="PANTHER" id="PTHR33992:SF1">
    <property type="entry name" value="RIBONUCLEASE P PROTEIN COMPONENT"/>
    <property type="match status" value="1"/>
</dbReference>
<keyword evidence="3 6" id="KW-0255">Endonuclease</keyword>
<dbReference type="PANTHER" id="PTHR33992">
    <property type="entry name" value="RIBONUCLEASE P PROTEIN COMPONENT"/>
    <property type="match status" value="1"/>
</dbReference>
<keyword evidence="5 6" id="KW-0694">RNA-binding</keyword>
<comment type="function">
    <text evidence="6">RNaseP catalyzes the removal of the 5'-leader sequence from pre-tRNA to produce the mature 5'-terminus. It can also cleave other RNA substrates such as 4.5S RNA. The protein component plays an auxiliary but essential role in vivo by binding to the 5'-leader sequence and broadening the substrate specificity of the ribozyme.</text>
</comment>
<dbReference type="GO" id="GO:0030677">
    <property type="term" value="C:ribonuclease P complex"/>
    <property type="evidence" value="ECO:0007669"/>
    <property type="project" value="TreeGrafter"/>
</dbReference>
<dbReference type="InterPro" id="IPR020568">
    <property type="entry name" value="Ribosomal_Su5_D2-typ_SF"/>
</dbReference>